<dbReference type="PANTHER" id="PTHR42886">
    <property type="entry name" value="RE40534P-RELATED"/>
    <property type="match status" value="1"/>
</dbReference>
<dbReference type="AlphaFoldDB" id="A0A833JE56"/>
<dbReference type="Pfam" id="PF12146">
    <property type="entry name" value="Hydrolase_4"/>
    <property type="match status" value="1"/>
</dbReference>
<evidence type="ECO:0000313" key="3">
    <source>
        <dbReference type="Proteomes" id="UP000442694"/>
    </source>
</evidence>
<dbReference type="InterPro" id="IPR029058">
    <property type="entry name" value="AB_hydrolase_fold"/>
</dbReference>
<evidence type="ECO:0000313" key="2">
    <source>
        <dbReference type="EMBL" id="KAB8032218.1"/>
    </source>
</evidence>
<feature type="domain" description="Serine aminopeptidase S33" evidence="1">
    <location>
        <begin position="22"/>
        <end position="168"/>
    </location>
</feature>
<evidence type="ECO:0000259" key="1">
    <source>
        <dbReference type="Pfam" id="PF12146"/>
    </source>
</evidence>
<protein>
    <submittedName>
        <fullName evidence="2">Alpha/beta fold hydrolase</fullName>
    </submittedName>
</protein>
<dbReference type="PANTHER" id="PTHR42886:SF29">
    <property type="entry name" value="PUMMELIG, ISOFORM A"/>
    <property type="match status" value="1"/>
</dbReference>
<dbReference type="RefSeq" id="WP_152212457.1">
    <property type="nucleotide sequence ID" value="NZ_WFLN01000005.1"/>
</dbReference>
<dbReference type="SUPFAM" id="SSF53474">
    <property type="entry name" value="alpha/beta-Hydrolases"/>
    <property type="match status" value="1"/>
</dbReference>
<name>A0A833JE56_9BACT</name>
<dbReference type="EMBL" id="WFLN01000005">
    <property type="protein sequence ID" value="KAB8032218.1"/>
    <property type="molecule type" value="Genomic_DNA"/>
</dbReference>
<dbReference type="Proteomes" id="UP000442694">
    <property type="component" value="Unassembled WGS sequence"/>
</dbReference>
<organism evidence="2 3">
    <name type="scientific">Fluviispira multicolorata</name>
    <dbReference type="NCBI Taxonomy" id="2654512"/>
    <lineage>
        <taxon>Bacteria</taxon>
        <taxon>Pseudomonadati</taxon>
        <taxon>Bdellovibrionota</taxon>
        <taxon>Oligoflexia</taxon>
        <taxon>Silvanigrellales</taxon>
        <taxon>Silvanigrellaceae</taxon>
        <taxon>Fluviispira</taxon>
    </lineage>
</organism>
<sequence>MLQYNYDGFEIYEYSPTQNEKIEKALFFAHANGVPAQTYRALFEKMALQFNWLIVTYDMRGFGKTKAKAKLIKDNSSDWTWDLLIQDHIAVFQKVKEQKNKNISWLLGGHSLGAWLALLSANRLKIDDLILLDPAILPPKILWKWSFISFLKMKHLSPMGKRVKKRKIKFPSEEIALTEYKKSSFMQKWSDESIRDYIKGSFLEQENEIHLSHDPKWEAMMFEEYPALATIAFLKIPFQTRKKIRPLFFVGELSDTCYPNAEKWVKLFFPNLKWILIPEGKHMFPIEMPDLLIQIIQDHS</sequence>
<reference evidence="2 3" key="1">
    <citation type="submission" date="2019-10" db="EMBL/GenBank/DDBJ databases">
        <title>New genus of Silvanigrellaceae.</title>
        <authorList>
            <person name="Pitt A."/>
            <person name="Hahn M.W."/>
        </authorList>
    </citation>
    <scope>NUCLEOTIDE SEQUENCE [LARGE SCALE GENOMIC DNA]</scope>
    <source>
        <strain evidence="2 3">33A1-SZDP</strain>
    </source>
</reference>
<dbReference type="Gene3D" id="3.40.50.1820">
    <property type="entry name" value="alpha/beta hydrolase"/>
    <property type="match status" value="1"/>
</dbReference>
<dbReference type="GO" id="GO:0016787">
    <property type="term" value="F:hydrolase activity"/>
    <property type="evidence" value="ECO:0007669"/>
    <property type="project" value="UniProtKB-KW"/>
</dbReference>
<gene>
    <name evidence="2" type="ORF">GCL57_06105</name>
</gene>
<dbReference type="InterPro" id="IPR022742">
    <property type="entry name" value="Hydrolase_4"/>
</dbReference>
<comment type="caution">
    <text evidence="2">The sequence shown here is derived from an EMBL/GenBank/DDBJ whole genome shotgun (WGS) entry which is preliminary data.</text>
</comment>
<keyword evidence="2" id="KW-0378">Hydrolase</keyword>
<accession>A0A833JE56</accession>
<keyword evidence="3" id="KW-1185">Reference proteome</keyword>
<proteinExistence type="predicted"/>